<organism evidence="3 4">
    <name type="scientific">Toxocara canis</name>
    <name type="common">Canine roundworm</name>
    <dbReference type="NCBI Taxonomy" id="6265"/>
    <lineage>
        <taxon>Eukaryota</taxon>
        <taxon>Metazoa</taxon>
        <taxon>Ecdysozoa</taxon>
        <taxon>Nematoda</taxon>
        <taxon>Chromadorea</taxon>
        <taxon>Rhabditida</taxon>
        <taxon>Spirurina</taxon>
        <taxon>Ascaridomorpha</taxon>
        <taxon>Ascaridoidea</taxon>
        <taxon>Toxocaridae</taxon>
        <taxon>Toxocara</taxon>
    </lineage>
</organism>
<evidence type="ECO:0000256" key="2">
    <source>
        <dbReference type="SAM" id="MobiDB-lite"/>
    </source>
</evidence>
<dbReference type="InterPro" id="IPR008491">
    <property type="entry name" value="CDK5RAP3"/>
</dbReference>
<reference evidence="3 4" key="1">
    <citation type="submission" date="2014-11" db="EMBL/GenBank/DDBJ databases">
        <title>Genetic blueprint of the zoonotic pathogen Toxocara canis.</title>
        <authorList>
            <person name="Zhu X.-Q."/>
            <person name="Korhonen P.K."/>
            <person name="Cai H."/>
            <person name="Young N.D."/>
            <person name="Nejsum P."/>
            <person name="von Samson-Himmelstjerna G."/>
            <person name="Boag P.R."/>
            <person name="Tan P."/>
            <person name="Li Q."/>
            <person name="Min J."/>
            <person name="Yang Y."/>
            <person name="Wang X."/>
            <person name="Fang X."/>
            <person name="Hall R.S."/>
            <person name="Hofmann A."/>
            <person name="Sternberg P.W."/>
            <person name="Jex A.R."/>
            <person name="Gasser R.B."/>
        </authorList>
    </citation>
    <scope>NUCLEOTIDE SEQUENCE [LARGE SCALE GENOMIC DNA]</scope>
    <source>
        <strain evidence="3">PN_DK_2014</strain>
    </source>
</reference>
<dbReference type="EMBL" id="JPKZ01002107">
    <property type="protein sequence ID" value="KHN78359.1"/>
    <property type="molecule type" value="Genomic_DNA"/>
</dbReference>
<comment type="caution">
    <text evidence="3">The sequence shown here is derived from an EMBL/GenBank/DDBJ whole genome shotgun (WGS) entry which is preliminary data.</text>
</comment>
<dbReference type="Proteomes" id="UP000031036">
    <property type="component" value="Unassembled WGS sequence"/>
</dbReference>
<dbReference type="AlphaFoldDB" id="A0A0B2VA59"/>
<protein>
    <submittedName>
        <fullName evidence="3">CDK5RAP3-like protein</fullName>
    </submittedName>
</protein>
<comment type="similarity">
    <text evidence="1">Belongs to the CDK5RAP3 family.</text>
</comment>
<dbReference type="OMA" id="CRLYEKN"/>
<dbReference type="GO" id="GO:0012505">
    <property type="term" value="C:endomembrane system"/>
    <property type="evidence" value="ECO:0007669"/>
    <property type="project" value="TreeGrafter"/>
</dbReference>
<proteinExistence type="inferred from homology"/>
<dbReference type="GO" id="GO:0007346">
    <property type="term" value="P:regulation of mitotic cell cycle"/>
    <property type="evidence" value="ECO:0007669"/>
    <property type="project" value="TreeGrafter"/>
</dbReference>
<evidence type="ECO:0000256" key="1">
    <source>
        <dbReference type="ARBA" id="ARBA00007478"/>
    </source>
</evidence>
<name>A0A0B2VA59_TOXCA</name>
<feature type="region of interest" description="Disordered" evidence="2">
    <location>
        <begin position="253"/>
        <end position="273"/>
    </location>
</feature>
<evidence type="ECO:0000313" key="3">
    <source>
        <dbReference type="EMBL" id="KHN78359.1"/>
    </source>
</evidence>
<dbReference type="Pfam" id="PF05600">
    <property type="entry name" value="CDK5RAP3"/>
    <property type="match status" value="1"/>
</dbReference>
<dbReference type="PANTHER" id="PTHR14894:SF0">
    <property type="entry name" value="CDK5 REGULATORY SUBUNIT-ASSOCIATED PROTEIN 3"/>
    <property type="match status" value="1"/>
</dbReference>
<dbReference type="OrthoDB" id="340432at2759"/>
<accession>A0A0B2VA59</accession>
<dbReference type="PANTHER" id="PTHR14894">
    <property type="entry name" value="CDK5 REGULATORY SUBUNIT-ASSOCIATED PROTEIN 3"/>
    <property type="match status" value="1"/>
</dbReference>
<evidence type="ECO:0000313" key="4">
    <source>
        <dbReference type="Proteomes" id="UP000031036"/>
    </source>
</evidence>
<gene>
    <name evidence="3" type="primary">Y113G7B.16</name>
    <name evidence="3" type="ORF">Tcan_04724</name>
</gene>
<dbReference type="STRING" id="6265.A0A0B2VA59"/>
<sequence length="497" mass="57125">MVEEQQLPIDIHSSKLLDWLINRRHCSKDWQKSVLVIREKINHAIQDMPEDKRIVQLLQGAYINYFHCIRIVEILKETEKDTKNFLGYYSSQRVNDWLEIQQLYEKGNVNLAEAAQILQRLVQYEIPALKKQIAKCDQTVTDCAKKEQEYAKQSADGRKQFERELQKLDIEGQHMRRELMSLAANLPSFFNEVACEIRRLHEPLQYYENFRKYLHQEDEPNSVLLPLSSLLITEGADTTIYEFKRGKKPTAVERPPFESLIGDDGDKNGGDNEIDFGEGGGSNEIDFGTGEADIDFGDTNGIQIEVVADDHGELNDGIARGEEALTLLENAESQKLILSELMELETFLTFRRSDEMCETSSDIYISAMEHRAENIRAVDVSQMDCWIKQIKEILAKLNDSQKRHLFKIRSSPHYVEALVESLEQKRSLESRYERMRALMVERSHEAREAAINAQAELKHVSDATRVLQKQIEDEISKKYKGRTVNIMGGINAALLAS</sequence>
<keyword evidence="4" id="KW-1185">Reference proteome</keyword>